<dbReference type="InterPro" id="IPR029055">
    <property type="entry name" value="Ntn_hydrolases_N"/>
</dbReference>
<protein>
    <submittedName>
        <fullName evidence="2">OLC1v1010517C1</fullName>
    </submittedName>
</protein>
<feature type="compositionally biased region" description="Basic residues" evidence="1">
    <location>
        <begin position="1"/>
        <end position="11"/>
    </location>
</feature>
<dbReference type="SUPFAM" id="SSF56235">
    <property type="entry name" value="N-terminal nucleophile aminohydrolases (Ntn hydrolases)"/>
    <property type="match status" value="1"/>
</dbReference>
<keyword evidence="3" id="KW-1185">Reference proteome</keyword>
<accession>A0AAV1DTW2</accession>
<evidence type="ECO:0000313" key="2">
    <source>
        <dbReference type="EMBL" id="CAI9110482.1"/>
    </source>
</evidence>
<reference evidence="2" key="1">
    <citation type="submission" date="2023-03" db="EMBL/GenBank/DDBJ databases">
        <authorList>
            <person name="Julca I."/>
        </authorList>
    </citation>
    <scope>NUCLEOTIDE SEQUENCE</scope>
</reference>
<organism evidence="2 3">
    <name type="scientific">Oldenlandia corymbosa var. corymbosa</name>
    <dbReference type="NCBI Taxonomy" id="529605"/>
    <lineage>
        <taxon>Eukaryota</taxon>
        <taxon>Viridiplantae</taxon>
        <taxon>Streptophyta</taxon>
        <taxon>Embryophyta</taxon>
        <taxon>Tracheophyta</taxon>
        <taxon>Spermatophyta</taxon>
        <taxon>Magnoliopsida</taxon>
        <taxon>eudicotyledons</taxon>
        <taxon>Gunneridae</taxon>
        <taxon>Pentapetalae</taxon>
        <taxon>asterids</taxon>
        <taxon>lamiids</taxon>
        <taxon>Gentianales</taxon>
        <taxon>Rubiaceae</taxon>
        <taxon>Rubioideae</taxon>
        <taxon>Spermacoceae</taxon>
        <taxon>Hedyotis-Oldenlandia complex</taxon>
        <taxon>Oldenlandia</taxon>
    </lineage>
</organism>
<name>A0AAV1DTW2_OLDCO</name>
<dbReference type="Proteomes" id="UP001161247">
    <property type="component" value="Chromosome 6"/>
</dbReference>
<dbReference type="EMBL" id="OX459123">
    <property type="protein sequence ID" value="CAI9110482.1"/>
    <property type="molecule type" value="Genomic_DNA"/>
</dbReference>
<sequence length="264" mass="29291">MSSNPKGKKERRSGAVILEAESREHQPLYRKGKVLDQGFPGKEKKRRTGASIKAPSLNGKEGQSIPLKHSHSCKPSSNMDKKAISFRPSQADPSLADLTPAELESEIQSGRLDWLFPRDKGYTTVGFVFHDEIFLAADHVPTYENKHGKTSSVLEASEWMTVFLSSYGEEGLSVEMLIGGVEEDGPVLYHVDGKGKMEDCKKKRLFPMVFEYQAVRVAKTAICYGIYEAVVACSFVSVYYVDRAGCKKLISGDYVRESDIVIPS</sequence>
<proteinExistence type="predicted"/>
<dbReference type="Gene3D" id="3.60.20.10">
    <property type="entry name" value="Glutamine Phosphoribosylpyrophosphate, subunit 1, domain 1"/>
    <property type="match status" value="1"/>
</dbReference>
<gene>
    <name evidence="2" type="ORF">OLC1_LOCUS18128</name>
</gene>
<feature type="region of interest" description="Disordered" evidence="1">
    <location>
        <begin position="1"/>
        <end position="80"/>
    </location>
</feature>
<evidence type="ECO:0000313" key="3">
    <source>
        <dbReference type="Proteomes" id="UP001161247"/>
    </source>
</evidence>
<evidence type="ECO:0000256" key="1">
    <source>
        <dbReference type="SAM" id="MobiDB-lite"/>
    </source>
</evidence>
<dbReference type="AlphaFoldDB" id="A0AAV1DTW2"/>